<dbReference type="CDD" id="cd13121">
    <property type="entry name" value="BF2867_like_C"/>
    <property type="match status" value="1"/>
</dbReference>
<dbReference type="InterPro" id="IPR042278">
    <property type="entry name" value="Mfa-like_1_N"/>
</dbReference>
<dbReference type="Pfam" id="PF13149">
    <property type="entry name" value="Mfa_like_1"/>
    <property type="match status" value="1"/>
</dbReference>
<evidence type="ECO:0000256" key="1">
    <source>
        <dbReference type="SAM" id="SignalP"/>
    </source>
</evidence>
<gene>
    <name evidence="2" type="ORF">DWY65_14680</name>
</gene>
<dbReference type="AlphaFoldDB" id="A0A412DDF3"/>
<dbReference type="PROSITE" id="PS51257">
    <property type="entry name" value="PROKAR_LIPOPROTEIN"/>
    <property type="match status" value="1"/>
</dbReference>
<keyword evidence="1" id="KW-0732">Signal</keyword>
<dbReference type="Proteomes" id="UP000283310">
    <property type="component" value="Unassembled WGS sequence"/>
</dbReference>
<reference evidence="2 3" key="1">
    <citation type="submission" date="2018-08" db="EMBL/GenBank/DDBJ databases">
        <title>A genome reference for cultivated species of the human gut microbiota.</title>
        <authorList>
            <person name="Zou Y."/>
            <person name="Xue W."/>
            <person name="Luo G."/>
        </authorList>
    </citation>
    <scope>NUCLEOTIDE SEQUENCE [LARGE SCALE GENOMIC DNA]</scope>
    <source>
        <strain evidence="2 3">AF26-20BH</strain>
    </source>
</reference>
<name>A0A412DDF3_BACSE</name>
<dbReference type="EMBL" id="QRTW01000037">
    <property type="protein sequence ID" value="RGR09561.1"/>
    <property type="molecule type" value="Genomic_DNA"/>
</dbReference>
<feature type="chain" id="PRO_5019033674" evidence="1">
    <location>
        <begin position="24"/>
        <end position="300"/>
    </location>
</feature>
<protein>
    <submittedName>
        <fullName evidence="2">Fimbrillin family protein</fullName>
    </submittedName>
</protein>
<dbReference type="InterPro" id="IPR025049">
    <property type="entry name" value="Mfa-like_1"/>
</dbReference>
<sequence length="300" mass="31860">MKTTNFFYRISVGVICGSALALSACNDELTNTVDNEPVAANVTAQICTETRASGTSWTNNDAIGISSIGQTSACTNVKYVTANGDGIFTGTPIYFQDAQSSVTFSAYYPFSGSEGTGAGILANSTQSDNQSAENQPNIDYLWATATANKEHPTVNFIFSHQMSKLTLVFQNGIDTEVSGITTYTLKGLKMEGTFDTGTGKAIAKEDANTENLTVATSGVISGSALPSLILYPQVITDKLELSIMNGGKSYSCDLTVTNNALANGKDYQYTITLTKEQLKVTSSSIEPWITEKHSGTATIE</sequence>
<dbReference type="Gene3D" id="2.60.40.2630">
    <property type="match status" value="1"/>
</dbReference>
<dbReference type="Gene3D" id="2.60.40.2620">
    <property type="entry name" value="Fimbrillin-like"/>
    <property type="match status" value="1"/>
</dbReference>
<feature type="signal peptide" evidence="1">
    <location>
        <begin position="1"/>
        <end position="23"/>
    </location>
</feature>
<evidence type="ECO:0000313" key="2">
    <source>
        <dbReference type="EMBL" id="RGR09561.1"/>
    </source>
</evidence>
<dbReference type="CDD" id="cd13120">
    <property type="entry name" value="BF2867_like_N"/>
    <property type="match status" value="1"/>
</dbReference>
<proteinExistence type="predicted"/>
<accession>A0A412DDF3</accession>
<comment type="caution">
    <text evidence="2">The sequence shown here is derived from an EMBL/GenBank/DDBJ whole genome shotgun (WGS) entry which is preliminary data.</text>
</comment>
<evidence type="ECO:0000313" key="3">
    <source>
        <dbReference type="Proteomes" id="UP000283310"/>
    </source>
</evidence>
<organism evidence="2 3">
    <name type="scientific">Bacteroides stercoris</name>
    <dbReference type="NCBI Taxonomy" id="46506"/>
    <lineage>
        <taxon>Bacteria</taxon>
        <taxon>Pseudomonadati</taxon>
        <taxon>Bacteroidota</taxon>
        <taxon>Bacteroidia</taxon>
        <taxon>Bacteroidales</taxon>
        <taxon>Bacteroidaceae</taxon>
        <taxon>Bacteroides</taxon>
    </lineage>
</organism>